<gene>
    <name evidence="5 6" type="primary">aroD</name>
    <name evidence="6" type="ORF">LN051_08740</name>
</gene>
<feature type="active site" description="Schiff-base intermediate with substrate" evidence="5">
    <location>
        <position position="157"/>
    </location>
</feature>
<comment type="pathway">
    <text evidence="5">Metabolic intermediate biosynthesis; chorismate biosynthesis; chorismate from D-erythrose 4-phosphate and phosphoenolpyruvate: step 3/7.</text>
</comment>
<feature type="binding site" evidence="5">
    <location>
        <position position="70"/>
    </location>
    <ligand>
        <name>3-dehydroquinate</name>
        <dbReference type="ChEBI" id="CHEBI:32364"/>
    </ligand>
</feature>
<dbReference type="CDD" id="cd00502">
    <property type="entry name" value="DHQase_I"/>
    <property type="match status" value="1"/>
</dbReference>
<dbReference type="GO" id="GO:0003855">
    <property type="term" value="F:3-dehydroquinate dehydratase activity"/>
    <property type="evidence" value="ECO:0007669"/>
    <property type="project" value="UniProtKB-EC"/>
</dbReference>
<dbReference type="NCBIfam" id="TIGR01093">
    <property type="entry name" value="aroD"/>
    <property type="match status" value="1"/>
</dbReference>
<dbReference type="Pfam" id="PF01487">
    <property type="entry name" value="DHquinase_I"/>
    <property type="match status" value="1"/>
</dbReference>
<dbReference type="SUPFAM" id="SSF51569">
    <property type="entry name" value="Aldolase"/>
    <property type="match status" value="1"/>
</dbReference>
<proteinExistence type="inferred from homology"/>
<dbReference type="PANTHER" id="PTHR43699">
    <property type="entry name" value="3-DEHYDROQUINATE DEHYDRATASE"/>
    <property type="match status" value="1"/>
</dbReference>
<feature type="binding site" evidence="5">
    <location>
        <begin position="35"/>
        <end position="37"/>
    </location>
    <ligand>
        <name>3-dehydroquinate</name>
        <dbReference type="ChEBI" id="CHEBI:32364"/>
    </ligand>
</feature>
<keyword evidence="4 5" id="KW-0704">Schiff base</keyword>
<feature type="binding site" evidence="5">
    <location>
        <position position="199"/>
    </location>
    <ligand>
        <name>3-dehydroquinate</name>
        <dbReference type="ChEBI" id="CHEBI:32364"/>
    </ligand>
</feature>
<name>A0ABY3PBH7_9STAP</name>
<dbReference type="InterPro" id="IPR013785">
    <property type="entry name" value="Aldolase_TIM"/>
</dbReference>
<keyword evidence="2 5" id="KW-0057">Aromatic amino acid biosynthesis</keyword>
<reference evidence="6 7" key="1">
    <citation type="journal article" date="2022" name="Pathogens">
        <title>Staphylococcus ratti sp. nov. Isolated from a Lab Rat.</title>
        <authorList>
            <person name="Kovarovic V."/>
            <person name="Sedlacek I."/>
            <person name="Petras P."/>
            <person name="Kralova S."/>
            <person name="Maslanova I."/>
            <person name="Svec P."/>
            <person name="Neumann-Schaal M."/>
            <person name="Botka T."/>
            <person name="Gelbicova T."/>
            <person name="Stankova E."/>
            <person name="Doskar J."/>
            <person name="Pantucek R."/>
        </authorList>
    </citation>
    <scope>NUCLEOTIDE SEQUENCE [LARGE SCALE GENOMIC DNA]</scope>
    <source>
        <strain evidence="6 7">CCM 9025</strain>
    </source>
</reference>
<comment type="similarity">
    <text evidence="5">Belongs to the type-I 3-dehydroquinase family.</text>
</comment>
<dbReference type="EC" id="4.2.1.10" evidence="5"/>
<evidence type="ECO:0000313" key="6">
    <source>
        <dbReference type="EMBL" id="UEX89651.1"/>
    </source>
</evidence>
<feature type="binding site" evidence="5">
    <location>
        <position position="222"/>
    </location>
    <ligand>
        <name>3-dehydroquinate</name>
        <dbReference type="ChEBI" id="CHEBI:32364"/>
    </ligand>
</feature>
<dbReference type="Proteomes" id="UP001197626">
    <property type="component" value="Chromosome"/>
</dbReference>
<evidence type="ECO:0000313" key="7">
    <source>
        <dbReference type="Proteomes" id="UP001197626"/>
    </source>
</evidence>
<keyword evidence="5" id="KW-0028">Amino-acid biosynthesis</keyword>
<dbReference type="PANTHER" id="PTHR43699:SF1">
    <property type="entry name" value="3-DEHYDROQUINATE DEHYDRATASE"/>
    <property type="match status" value="1"/>
</dbReference>
<evidence type="ECO:0000256" key="1">
    <source>
        <dbReference type="ARBA" id="ARBA00001864"/>
    </source>
</evidence>
<comment type="caution">
    <text evidence="5">Lacks conserved residue(s) required for the propagation of feature annotation.</text>
</comment>
<dbReference type="InterPro" id="IPR050146">
    <property type="entry name" value="Type-I_3-dehydroquinase"/>
</dbReference>
<evidence type="ECO:0000256" key="3">
    <source>
        <dbReference type="ARBA" id="ARBA00023239"/>
    </source>
</evidence>
<organism evidence="6 7">
    <name type="scientific">Staphylococcus ratti</name>
    <dbReference type="NCBI Taxonomy" id="2892440"/>
    <lineage>
        <taxon>Bacteria</taxon>
        <taxon>Bacillati</taxon>
        <taxon>Bacillota</taxon>
        <taxon>Bacilli</taxon>
        <taxon>Bacillales</taxon>
        <taxon>Staphylococcaceae</taxon>
        <taxon>Staphylococcus</taxon>
    </lineage>
</organism>
<dbReference type="EMBL" id="CP086654">
    <property type="protein sequence ID" value="UEX89651.1"/>
    <property type="molecule type" value="Genomic_DNA"/>
</dbReference>
<dbReference type="Gene3D" id="3.20.20.70">
    <property type="entry name" value="Aldolase class I"/>
    <property type="match status" value="1"/>
</dbReference>
<feature type="binding site" evidence="5">
    <location>
        <position position="17"/>
    </location>
    <ligand>
        <name>3-dehydroquinate</name>
        <dbReference type="ChEBI" id="CHEBI:32364"/>
    </ligand>
</feature>
<protein>
    <recommendedName>
        <fullName evidence="5">3-dehydroquinate dehydratase</fullName>
        <shortName evidence="5">3-dehydroquinase</shortName>
        <ecNumber evidence="5">4.2.1.10</ecNumber>
    </recommendedName>
    <alternativeName>
        <fullName evidence="5">Type I DHQase</fullName>
    </alternativeName>
    <alternativeName>
        <fullName evidence="5">Type I dehydroquinase</fullName>
        <shortName evidence="5">DHQ1</shortName>
    </alternativeName>
</protein>
<dbReference type="InterPro" id="IPR001381">
    <property type="entry name" value="DHquinase_I"/>
</dbReference>
<keyword evidence="7" id="KW-1185">Reference proteome</keyword>
<evidence type="ECO:0000256" key="2">
    <source>
        <dbReference type="ARBA" id="ARBA00023141"/>
    </source>
</evidence>
<comment type="subunit">
    <text evidence="5">Homodimer.</text>
</comment>
<keyword evidence="3 5" id="KW-0456">Lyase</keyword>
<dbReference type="RefSeq" id="WP_229292157.1">
    <property type="nucleotide sequence ID" value="NZ_CP086654.1"/>
</dbReference>
<feature type="active site" description="Proton donor/acceptor" evidence="5">
    <location>
        <position position="130"/>
    </location>
</feature>
<dbReference type="HAMAP" id="MF_00214">
    <property type="entry name" value="AroD"/>
    <property type="match status" value="1"/>
</dbReference>
<evidence type="ECO:0000256" key="4">
    <source>
        <dbReference type="ARBA" id="ARBA00023270"/>
    </source>
</evidence>
<comment type="function">
    <text evidence="5">Involved in the third step of the chorismate pathway, which leads to the biosynthesis of aromatic amino acids. Catalyzes the cis-dehydration of 3-dehydroquinate (DHQ) and introduces the first double bond of the aromatic ring to yield 3-dehydroshikimate.</text>
</comment>
<comment type="catalytic activity">
    <reaction evidence="1 5">
        <text>3-dehydroquinate = 3-dehydroshikimate + H2O</text>
        <dbReference type="Rhea" id="RHEA:21096"/>
        <dbReference type="ChEBI" id="CHEBI:15377"/>
        <dbReference type="ChEBI" id="CHEBI:16630"/>
        <dbReference type="ChEBI" id="CHEBI:32364"/>
        <dbReference type="EC" id="4.2.1.10"/>
    </reaction>
</comment>
<sequence length="236" mass="26362">MKTQIVASFMPTTIHLSTDDLTLIEEKQQYFDILELRIDAIPDVSLNKVRQMLEQLHQKGLHKAVLVTFRTTAQGGKGAILEGVYEGLMKDIAELEQVDYVDIEWAPSYHRESLVAQIQSTGTDVVVSYHNFHETPQLEVLKKTYYHMSKWKGTHLKIAVMPHTRQDVLTLLHAVTDASSALPHWITGISMSQLGIISRTAQQTFGGALTYGAITESVAPGQLDVKTLKSAMALYQ</sequence>
<accession>A0ABY3PBH7</accession>
<evidence type="ECO:0000256" key="5">
    <source>
        <dbReference type="HAMAP-Rule" id="MF_00214"/>
    </source>
</evidence>